<evidence type="ECO:0000259" key="1">
    <source>
        <dbReference type="Pfam" id="PF07727"/>
    </source>
</evidence>
<dbReference type="InterPro" id="IPR013103">
    <property type="entry name" value="RVT_2"/>
</dbReference>
<dbReference type="PANTHER" id="PTHR11439">
    <property type="entry name" value="GAG-POL-RELATED RETROTRANSPOSON"/>
    <property type="match status" value="1"/>
</dbReference>
<dbReference type="PANTHER" id="PTHR11439:SF440">
    <property type="entry name" value="INTEGRASE CATALYTIC DOMAIN-CONTAINING PROTEIN"/>
    <property type="match status" value="1"/>
</dbReference>
<sequence>MDRLKRNFATKFEIKDLGSLKYFLYIEIARSKRGIMVSQRKYILDLLKEIGMSDSKPSKTPMEPNLRLGDSDKNVPVDTARYQRLVDNLVTWRSKKQSVMARSSTKAEFQAMPHGICEKLWLKHVLEELRQPSEEAMKLYCDNKAEFSIAHNPIQHDRAKHVEIDRHFIKEKPKTGVICMPLVPTTQQIADILTKGLIGPNFEFLTSKLSMIDIHAPT</sequence>
<protein>
    <recommendedName>
        <fullName evidence="1">Reverse transcriptase Ty1/copia-type domain-containing protein</fullName>
    </recommendedName>
</protein>
<reference evidence="2" key="1">
    <citation type="journal article" date="2007" name="PLoS ONE">
        <title>The first genome sequence of an elite grapevine cultivar (Pinot noir Vitis vinifera L.): coping with a highly heterozygous genome.</title>
        <authorList>
            <person name="Velasco R."/>
            <person name="Zharkikh A."/>
            <person name="Troggio M."/>
            <person name="Cartwright D.A."/>
            <person name="Cestaro A."/>
            <person name="Pruss D."/>
            <person name="Pindo M."/>
            <person name="FitzGerald L.M."/>
            <person name="Vezzulli S."/>
            <person name="Reid J."/>
            <person name="Malacarne G."/>
            <person name="Iliev D."/>
            <person name="Coppola G."/>
            <person name="Wardell B."/>
            <person name="Micheletti D."/>
            <person name="Macalma T."/>
            <person name="Facci M."/>
            <person name="Mitchell J.T."/>
            <person name="Perazzolli M."/>
            <person name="Eldredge G."/>
            <person name="Gatto P."/>
            <person name="Oyzerski R."/>
            <person name="Moretto M."/>
            <person name="Gutin N."/>
            <person name="Stefanini M."/>
            <person name="Chen Y."/>
            <person name="Segala C."/>
            <person name="Davenport C."/>
            <person name="Dematte L."/>
            <person name="Mraz A."/>
            <person name="Battilana J."/>
            <person name="Stormo K."/>
            <person name="Costa F."/>
            <person name="Tao Q."/>
            <person name="Si-Ammour A."/>
            <person name="Harkins T."/>
            <person name="Lackey A."/>
            <person name="Perbost C."/>
            <person name="Taillon B."/>
            <person name="Stella A."/>
            <person name="Solovyev V."/>
            <person name="Fawcett J.A."/>
            <person name="Sterck L."/>
            <person name="Vandepoele K."/>
            <person name="Grando S.M."/>
            <person name="Toppo S."/>
            <person name="Moser C."/>
            <person name="Lanchbury J."/>
            <person name="Bogden R."/>
            <person name="Skolnick M."/>
            <person name="Sgaramella V."/>
            <person name="Bhatnagar S.K."/>
            <person name="Fontana P."/>
            <person name="Gutin A."/>
            <person name="Van de Peer Y."/>
            <person name="Salamini F."/>
            <person name="Viola R."/>
        </authorList>
    </citation>
    <scope>NUCLEOTIDE SEQUENCE</scope>
</reference>
<name>A5AV26_VITVI</name>
<accession>A5AV26</accession>
<evidence type="ECO:0000313" key="2">
    <source>
        <dbReference type="EMBL" id="CAN60636.1"/>
    </source>
</evidence>
<dbReference type="EMBL" id="AM436605">
    <property type="protein sequence ID" value="CAN60636.1"/>
    <property type="molecule type" value="Genomic_DNA"/>
</dbReference>
<gene>
    <name evidence="2" type="ORF">VITISV_022222</name>
</gene>
<proteinExistence type="predicted"/>
<dbReference type="Pfam" id="PF07727">
    <property type="entry name" value="RVT_2"/>
    <property type="match status" value="1"/>
</dbReference>
<organism evidence="2">
    <name type="scientific">Vitis vinifera</name>
    <name type="common">Grape</name>
    <dbReference type="NCBI Taxonomy" id="29760"/>
    <lineage>
        <taxon>Eukaryota</taxon>
        <taxon>Viridiplantae</taxon>
        <taxon>Streptophyta</taxon>
        <taxon>Embryophyta</taxon>
        <taxon>Tracheophyta</taxon>
        <taxon>Spermatophyta</taxon>
        <taxon>Magnoliopsida</taxon>
        <taxon>eudicotyledons</taxon>
        <taxon>Gunneridae</taxon>
        <taxon>Pentapetalae</taxon>
        <taxon>rosids</taxon>
        <taxon>Vitales</taxon>
        <taxon>Vitaceae</taxon>
        <taxon>Viteae</taxon>
        <taxon>Vitis</taxon>
    </lineage>
</organism>
<dbReference type="CDD" id="cd09272">
    <property type="entry name" value="RNase_HI_RT_Ty1"/>
    <property type="match status" value="1"/>
</dbReference>
<dbReference type="AlphaFoldDB" id="A5AV26"/>
<feature type="domain" description="Reverse transcriptase Ty1/copia-type" evidence="1">
    <location>
        <begin position="3"/>
        <end position="63"/>
    </location>
</feature>